<evidence type="ECO:0000256" key="1">
    <source>
        <dbReference type="SAM" id="Phobius"/>
    </source>
</evidence>
<dbReference type="PANTHER" id="PTHR37305">
    <property type="entry name" value="INTEGRAL MEMBRANE PROTEIN-RELATED"/>
    <property type="match status" value="1"/>
</dbReference>
<feature type="transmembrane region" description="Helical" evidence="1">
    <location>
        <begin position="120"/>
        <end position="146"/>
    </location>
</feature>
<sequence>MNASLFLSTLKTNGKTLFSYAIGSAFYVLLIMLIYPSFAKSNAMDVVLKQMPQKYLSAFGFDGGMPKDLSGFLAGEFYGLLFILILMIYSVILSSQLMVRLVDRGSMAYLLSTSVSRTKIAISQAAILIFGLLLITIITIATVLIGSDMIIKNNDLHVSNFIQMNVVGFLLFFVISGYSFFFSCVFNDEKRALAVSGGLSVIFFAINLVAKMSTDFDWLKYLTVFSTFNPSDIAKGTVDILPISLGLGFSGLVLYTIAILIFSKRDLPL</sequence>
<feature type="transmembrane region" description="Helical" evidence="1">
    <location>
        <begin position="166"/>
        <end position="185"/>
    </location>
</feature>
<dbReference type="GO" id="GO:0005886">
    <property type="term" value="C:plasma membrane"/>
    <property type="evidence" value="ECO:0007669"/>
    <property type="project" value="UniProtKB-SubCell"/>
</dbReference>
<dbReference type="GO" id="GO:0140359">
    <property type="term" value="F:ABC-type transporter activity"/>
    <property type="evidence" value="ECO:0007669"/>
    <property type="project" value="InterPro"/>
</dbReference>
<keyword evidence="1" id="KW-0812">Transmembrane</keyword>
<dbReference type="PATRIC" id="fig|157838.3.peg.363"/>
<feature type="transmembrane region" description="Helical" evidence="1">
    <location>
        <begin position="17"/>
        <end position="38"/>
    </location>
</feature>
<dbReference type="Proteomes" id="UP000051888">
    <property type="component" value="Unassembled WGS sequence"/>
</dbReference>
<feature type="transmembrane region" description="Helical" evidence="1">
    <location>
        <begin position="240"/>
        <end position="262"/>
    </location>
</feature>
<dbReference type="EMBL" id="LJJC01000004">
    <property type="protein sequence ID" value="KQL52368.1"/>
    <property type="molecule type" value="Genomic_DNA"/>
</dbReference>
<evidence type="ECO:0008006" key="4">
    <source>
        <dbReference type="Google" id="ProtNLM"/>
    </source>
</evidence>
<dbReference type="PANTHER" id="PTHR37305:SF2">
    <property type="entry name" value="BACITRACIN TRANSPORT PERMEASE PROTEIN BCRB"/>
    <property type="match status" value="1"/>
</dbReference>
<keyword evidence="3" id="KW-1185">Reference proteome</keyword>
<protein>
    <recommendedName>
        <fullName evidence="4">ABC-2 type transport system permease protein</fullName>
    </recommendedName>
</protein>
<feature type="transmembrane region" description="Helical" evidence="1">
    <location>
        <begin position="192"/>
        <end position="210"/>
    </location>
</feature>
<name>A0A0Q3TE43_9BACI</name>
<dbReference type="RefSeq" id="WP_055738049.1">
    <property type="nucleotide sequence ID" value="NZ_JAAIWL010000007.1"/>
</dbReference>
<organism evidence="2 3">
    <name type="scientific">Heyndrickxia shackletonii</name>
    <dbReference type="NCBI Taxonomy" id="157838"/>
    <lineage>
        <taxon>Bacteria</taxon>
        <taxon>Bacillati</taxon>
        <taxon>Bacillota</taxon>
        <taxon>Bacilli</taxon>
        <taxon>Bacillales</taxon>
        <taxon>Bacillaceae</taxon>
        <taxon>Heyndrickxia</taxon>
    </lineage>
</organism>
<gene>
    <name evidence="2" type="ORF">AN964_01630</name>
</gene>
<proteinExistence type="predicted"/>
<dbReference type="Pfam" id="PF12679">
    <property type="entry name" value="ABC2_membrane_2"/>
    <property type="match status" value="1"/>
</dbReference>
<dbReference type="STRING" id="157838.AN964_01630"/>
<evidence type="ECO:0000313" key="3">
    <source>
        <dbReference type="Proteomes" id="UP000051888"/>
    </source>
</evidence>
<reference evidence="2 3" key="1">
    <citation type="submission" date="2015-09" db="EMBL/GenBank/DDBJ databases">
        <title>Genome sequencing project for genomic taxonomy and phylogenomics of Bacillus-like bacteria.</title>
        <authorList>
            <person name="Liu B."/>
            <person name="Wang J."/>
            <person name="Zhu Y."/>
            <person name="Liu G."/>
            <person name="Chen Q."/>
            <person name="Chen Z."/>
            <person name="Lan J."/>
            <person name="Che J."/>
            <person name="Ge C."/>
            <person name="Shi H."/>
            <person name="Pan Z."/>
            <person name="Liu X."/>
        </authorList>
    </citation>
    <scope>NUCLEOTIDE SEQUENCE [LARGE SCALE GENOMIC DNA]</scope>
    <source>
        <strain evidence="2 3">LMG 18435</strain>
    </source>
</reference>
<keyword evidence="1" id="KW-1133">Transmembrane helix</keyword>
<dbReference type="OrthoDB" id="66636at2"/>
<dbReference type="AlphaFoldDB" id="A0A0Q3TE43"/>
<comment type="caution">
    <text evidence="2">The sequence shown here is derived from an EMBL/GenBank/DDBJ whole genome shotgun (WGS) entry which is preliminary data.</text>
</comment>
<accession>A0A0Q3TE43</accession>
<evidence type="ECO:0000313" key="2">
    <source>
        <dbReference type="EMBL" id="KQL52368.1"/>
    </source>
</evidence>
<feature type="transmembrane region" description="Helical" evidence="1">
    <location>
        <begin position="77"/>
        <end position="99"/>
    </location>
</feature>
<keyword evidence="1" id="KW-0472">Membrane</keyword>